<keyword evidence="2" id="KW-1185">Reference proteome</keyword>
<dbReference type="AlphaFoldDB" id="A0A9W8HF71"/>
<reference evidence="1" key="1">
    <citation type="submission" date="2022-07" db="EMBL/GenBank/DDBJ databases">
        <title>Phylogenomic reconstructions and comparative analyses of Kickxellomycotina fungi.</title>
        <authorList>
            <person name="Reynolds N.K."/>
            <person name="Stajich J.E."/>
            <person name="Barry K."/>
            <person name="Grigoriev I.V."/>
            <person name="Crous P."/>
            <person name="Smith M.E."/>
        </authorList>
    </citation>
    <scope>NUCLEOTIDE SEQUENCE</scope>
    <source>
        <strain evidence="1">BCRC 34489</strain>
    </source>
</reference>
<name>A0A9W8HF71_9FUNG</name>
<proteinExistence type="predicted"/>
<protein>
    <submittedName>
        <fullName evidence="1">Uncharacterized protein</fullName>
    </submittedName>
</protein>
<dbReference type="EMBL" id="JANBUM010000107">
    <property type="protein sequence ID" value="KAJ2784707.1"/>
    <property type="molecule type" value="Genomic_DNA"/>
</dbReference>
<organism evidence="1 2">
    <name type="scientific">Coemansia interrupta</name>
    <dbReference type="NCBI Taxonomy" id="1126814"/>
    <lineage>
        <taxon>Eukaryota</taxon>
        <taxon>Fungi</taxon>
        <taxon>Fungi incertae sedis</taxon>
        <taxon>Zoopagomycota</taxon>
        <taxon>Kickxellomycotina</taxon>
        <taxon>Kickxellomycetes</taxon>
        <taxon>Kickxellales</taxon>
        <taxon>Kickxellaceae</taxon>
        <taxon>Coemansia</taxon>
    </lineage>
</organism>
<sequence length="527" mass="58852">MLIDDLDDAILARIFAIAQSTAASHSPRLRTYKHLLAIAAVCRKWRRLMHTHLHSTLIMEYRPKRVATPFIAATDTPIVSGRSADKQKRSIGGGVWASRAYIRKSKANGSAAFQQQQQIGNANRRPAEWASNISVLALQATQPMLATKLRIQAFVDSADYSMLIDTLRNDGFEQHKWTNVSTIEFVDFAAVPTPSTQLQQQHLQQVLQAASALELSYAGVTRLIAEHMPGVEDISSSTWDMSASSRCLATHLVRQYGTALRVWNAQIISGGISANQPRIGSNLTVLHIQTAQLELLGKASILAEQLQTLTLSHAPPFFSWQPFASSIAEPSKLDFALLTALTIDYEKDNVASDTHRDDATRSSKSPYVTMGIDPRRISFPRLAALTIRRVPYTYISAWSMFLDAPLKKLHVAGKHAHVRYIDVRLLKTIDCVDFHLYLSTHAQGKFTSLVKTLLAAHSNMRSAWLRHSEVFPLSVPQTAGWTNLPVKQGYFSRIHELVRVHAKEYPQMLTLELVDHISMQMKPALTH</sequence>
<dbReference type="Proteomes" id="UP001140172">
    <property type="component" value="Unassembled WGS sequence"/>
</dbReference>
<evidence type="ECO:0000313" key="2">
    <source>
        <dbReference type="Proteomes" id="UP001140172"/>
    </source>
</evidence>
<dbReference type="OrthoDB" id="5545571at2759"/>
<evidence type="ECO:0000313" key="1">
    <source>
        <dbReference type="EMBL" id="KAJ2784707.1"/>
    </source>
</evidence>
<comment type="caution">
    <text evidence="1">The sequence shown here is derived from an EMBL/GenBank/DDBJ whole genome shotgun (WGS) entry which is preliminary data.</text>
</comment>
<accession>A0A9W8HF71</accession>
<gene>
    <name evidence="1" type="ORF">GGI15_002182</name>
</gene>